<dbReference type="PANTHER" id="PTHR33607:SF2">
    <property type="entry name" value="ENDONUCLEASE-1"/>
    <property type="match status" value="1"/>
</dbReference>
<name>A0A9X0UNN2_VIBME</name>
<dbReference type="InterPro" id="IPR044925">
    <property type="entry name" value="His-Me_finger_sf"/>
</dbReference>
<dbReference type="Pfam" id="PF04231">
    <property type="entry name" value="Endonuclease_1"/>
    <property type="match status" value="1"/>
</dbReference>
<keyword evidence="5" id="KW-0255">Endonuclease</keyword>
<dbReference type="Gene3D" id="3.40.10.10">
    <property type="entry name" value="DNA Methylphosphotriester Repair Domain"/>
    <property type="match status" value="1"/>
</dbReference>
<dbReference type="PANTHER" id="PTHR33607">
    <property type="entry name" value="ENDONUCLEASE-1"/>
    <property type="match status" value="1"/>
</dbReference>
<keyword evidence="6" id="KW-1185">Reference proteome</keyword>
<evidence type="ECO:0000313" key="6">
    <source>
        <dbReference type="Proteomes" id="UP000615796"/>
    </source>
</evidence>
<dbReference type="SUPFAM" id="SSF54060">
    <property type="entry name" value="His-Me finger endonucleases"/>
    <property type="match status" value="1"/>
</dbReference>
<evidence type="ECO:0000313" key="5">
    <source>
        <dbReference type="EMBL" id="MBC5852153.1"/>
    </source>
</evidence>
<evidence type="ECO:0000256" key="3">
    <source>
        <dbReference type="ARBA" id="ARBA00022801"/>
    </source>
</evidence>
<comment type="similarity">
    <text evidence="1">Belongs to the EndA/NucM nuclease family.</text>
</comment>
<feature type="signal peptide" evidence="4">
    <location>
        <begin position="1"/>
        <end position="20"/>
    </location>
</feature>
<keyword evidence="3" id="KW-0378">Hydrolase</keyword>
<accession>A0A9X0UNN2</accession>
<dbReference type="SUPFAM" id="SSF57884">
    <property type="entry name" value="Ada DNA repair protein, N-terminal domain (N-Ada 10)"/>
    <property type="match status" value="1"/>
</dbReference>
<protein>
    <submittedName>
        <fullName evidence="5">Endonuclease</fullName>
    </submittedName>
</protein>
<proteinExistence type="inferred from homology"/>
<keyword evidence="4" id="KW-0732">Signal</keyword>
<evidence type="ECO:0000256" key="2">
    <source>
        <dbReference type="ARBA" id="ARBA00022722"/>
    </source>
</evidence>
<dbReference type="RefSeq" id="WP_187026698.1">
    <property type="nucleotide sequence ID" value="NZ_JACRUP010000010.1"/>
</dbReference>
<dbReference type="Proteomes" id="UP000615796">
    <property type="component" value="Unassembled WGS sequence"/>
</dbReference>
<dbReference type="AlphaFoldDB" id="A0A9X0UNN2"/>
<comment type="caution">
    <text evidence="5">The sequence shown here is derived from an EMBL/GenBank/DDBJ whole genome shotgun (WGS) entry which is preliminary data.</text>
</comment>
<reference evidence="5" key="1">
    <citation type="submission" date="2020-08" db="EMBL/GenBank/DDBJ databases">
        <title>Genome Sequencing and Pan-Genome Analysis of Migratory bird Vibrio Strains, Inner Mongolia.</title>
        <authorList>
            <person name="Zheng L."/>
        </authorList>
    </citation>
    <scope>NUCLEOTIDE SEQUENCE</scope>
    <source>
        <strain evidence="5">M13F</strain>
    </source>
</reference>
<evidence type="ECO:0000256" key="1">
    <source>
        <dbReference type="ARBA" id="ARBA00006429"/>
    </source>
</evidence>
<dbReference type="GO" id="GO:0004519">
    <property type="term" value="F:endonuclease activity"/>
    <property type="evidence" value="ECO:0007669"/>
    <property type="project" value="UniProtKB-KW"/>
</dbReference>
<evidence type="ECO:0000256" key="4">
    <source>
        <dbReference type="SAM" id="SignalP"/>
    </source>
</evidence>
<dbReference type="EMBL" id="JACRUP010000010">
    <property type="protein sequence ID" value="MBC5852153.1"/>
    <property type="molecule type" value="Genomic_DNA"/>
</dbReference>
<gene>
    <name evidence="5" type="ORF">H8Q88_14695</name>
</gene>
<sequence length="313" mass="35622">MKKSILISTLLSIVAFQSIASNPVSFETMKQTLRSQIYQDRNSGSGGELYCGCDWEWVGRSGGRINMQSCGYKTRSQPVRAERIEWEHVVPAHSLGHQRQCWQTGGRNNCAANDPIFQQMYVDPFNLTPVVGEVNADRSNYRFSPLSQAANQYGACRFKVDFKNREAEPADGAKGKIARIYMYMHHRYDLRMSAQQERIFMAWNTQFPVSDSEKLIHDRKARIAGHVNPFVTGDCQWQAGNKPICRSAQKKNQPHTENSPNNAEVVIRGNRNSKIYHLSHCASYNSMSERNIVEFRTEQEAKNAGYRKAGNCN</sequence>
<dbReference type="InterPro" id="IPR007346">
    <property type="entry name" value="Endonuclease-I"/>
</dbReference>
<keyword evidence="2" id="KW-0540">Nuclease</keyword>
<dbReference type="InterPro" id="IPR035451">
    <property type="entry name" value="Ada-like_dom_sf"/>
</dbReference>
<feature type="chain" id="PRO_5040747305" evidence="4">
    <location>
        <begin position="21"/>
        <end position="313"/>
    </location>
</feature>
<organism evidence="5 6">
    <name type="scientific">Vibrio metschnikovii</name>
    <dbReference type="NCBI Taxonomy" id="28172"/>
    <lineage>
        <taxon>Bacteria</taxon>
        <taxon>Pseudomonadati</taxon>
        <taxon>Pseudomonadota</taxon>
        <taxon>Gammaproteobacteria</taxon>
        <taxon>Vibrionales</taxon>
        <taxon>Vibrionaceae</taxon>
        <taxon>Vibrio</taxon>
    </lineage>
</organism>
<dbReference type="GO" id="GO:0016787">
    <property type="term" value="F:hydrolase activity"/>
    <property type="evidence" value="ECO:0007669"/>
    <property type="project" value="UniProtKB-KW"/>
</dbReference>